<reference evidence="3" key="1">
    <citation type="submission" date="2022-07" db="EMBL/GenBank/DDBJ databases">
        <title>Genome Sequence of Physisporinus lineatus.</title>
        <authorList>
            <person name="Buettner E."/>
        </authorList>
    </citation>
    <scope>NUCLEOTIDE SEQUENCE</scope>
    <source>
        <strain evidence="3">VT162</strain>
    </source>
</reference>
<name>A0AAD5UXQ7_9APHY</name>
<evidence type="ECO:0000313" key="3">
    <source>
        <dbReference type="EMBL" id="KAJ3477104.1"/>
    </source>
</evidence>
<comment type="caution">
    <text evidence="3">The sequence shown here is derived from an EMBL/GenBank/DDBJ whole genome shotgun (WGS) entry which is preliminary data.</text>
</comment>
<evidence type="ECO:0000313" key="4">
    <source>
        <dbReference type="Proteomes" id="UP001212997"/>
    </source>
</evidence>
<feature type="compositionally biased region" description="Low complexity" evidence="1">
    <location>
        <begin position="251"/>
        <end position="267"/>
    </location>
</feature>
<evidence type="ECO:0000256" key="2">
    <source>
        <dbReference type="SAM" id="Phobius"/>
    </source>
</evidence>
<evidence type="ECO:0000256" key="1">
    <source>
        <dbReference type="SAM" id="MobiDB-lite"/>
    </source>
</evidence>
<dbReference type="AlphaFoldDB" id="A0AAD5UXQ7"/>
<feature type="compositionally biased region" description="Basic residues" evidence="1">
    <location>
        <begin position="225"/>
        <end position="239"/>
    </location>
</feature>
<keyword evidence="4" id="KW-1185">Reference proteome</keyword>
<keyword evidence="2" id="KW-0472">Membrane</keyword>
<accession>A0AAD5UXQ7</accession>
<proteinExistence type="predicted"/>
<protein>
    <submittedName>
        <fullName evidence="3">Uncharacterized protein</fullName>
    </submittedName>
</protein>
<feature type="region of interest" description="Disordered" evidence="1">
    <location>
        <begin position="215"/>
        <end position="278"/>
    </location>
</feature>
<dbReference type="Proteomes" id="UP001212997">
    <property type="component" value="Unassembled WGS sequence"/>
</dbReference>
<organism evidence="3 4">
    <name type="scientific">Meripilus lineatus</name>
    <dbReference type="NCBI Taxonomy" id="2056292"/>
    <lineage>
        <taxon>Eukaryota</taxon>
        <taxon>Fungi</taxon>
        <taxon>Dikarya</taxon>
        <taxon>Basidiomycota</taxon>
        <taxon>Agaricomycotina</taxon>
        <taxon>Agaricomycetes</taxon>
        <taxon>Polyporales</taxon>
        <taxon>Meripilaceae</taxon>
        <taxon>Meripilus</taxon>
    </lineage>
</organism>
<keyword evidence="2" id="KW-1133">Transmembrane helix</keyword>
<sequence length="321" mass="34561">MQGLSIYADVTQSPSWASKLRIILSTTVNSSLWTGSDGIIIEDAKSSATPTTFTNDVTCGFKAIYIRGLFEMWIRMSDSMIQDFLRSYITVQLNALLDLARLPGTNQFSSSWPGPYPLNLDACSQYAALDVFNAAIGLVSVTDNTTSTSPTSSPDSQTSTNVGLIIAVTVAAVVLSVALLAGFILWSKRRSRRASERKSETADINPFDPFVLDGPGTLESLESPRHRHTGKARPSHFRLGHHENTANTAVRSGGSLSRSEMEGSSSLPLESVSCPSCDTPVEEGTADLTKIPQLIHRLNRALAGLPSKLVIGETLPAYDVL</sequence>
<dbReference type="EMBL" id="JANAWD010000631">
    <property type="protein sequence ID" value="KAJ3477104.1"/>
    <property type="molecule type" value="Genomic_DNA"/>
</dbReference>
<gene>
    <name evidence="3" type="ORF">NLI96_g10694</name>
</gene>
<feature type="transmembrane region" description="Helical" evidence="2">
    <location>
        <begin position="162"/>
        <end position="186"/>
    </location>
</feature>
<keyword evidence="2" id="KW-0812">Transmembrane</keyword>